<evidence type="ECO:0000256" key="4">
    <source>
        <dbReference type="ARBA" id="ARBA00022692"/>
    </source>
</evidence>
<protein>
    <submittedName>
        <fullName evidence="10">Transmembrane protein</fullName>
    </submittedName>
</protein>
<keyword evidence="6" id="KW-0472">Membrane</keyword>
<evidence type="ECO:0000256" key="6">
    <source>
        <dbReference type="ARBA" id="ARBA00023136"/>
    </source>
</evidence>
<dbReference type="GO" id="GO:0035269">
    <property type="term" value="P:protein O-linked glycosylation via mannose"/>
    <property type="evidence" value="ECO:0007669"/>
    <property type="project" value="TreeGrafter"/>
</dbReference>
<dbReference type="Pfam" id="PF04577">
    <property type="entry name" value="Glyco_transf_61"/>
    <property type="match status" value="1"/>
</dbReference>
<keyword evidence="4 10" id="KW-0812">Transmembrane</keyword>
<name>A0A5N5QNC2_9AGAM</name>
<keyword evidence="3" id="KW-0808">Transferase</keyword>
<dbReference type="PANTHER" id="PTHR20961">
    <property type="entry name" value="GLYCOSYLTRANSFERASE"/>
    <property type="match status" value="1"/>
</dbReference>
<evidence type="ECO:0000313" key="10">
    <source>
        <dbReference type="EMBL" id="KAB5593285.1"/>
    </source>
</evidence>
<keyword evidence="5" id="KW-1133">Transmembrane helix</keyword>
<dbReference type="GO" id="GO:0016020">
    <property type="term" value="C:membrane"/>
    <property type="evidence" value="ECO:0007669"/>
    <property type="project" value="UniProtKB-SubCell"/>
</dbReference>
<proteinExistence type="predicted"/>
<dbReference type="EMBL" id="SSOP01000041">
    <property type="protein sequence ID" value="KAB5593285.1"/>
    <property type="molecule type" value="Genomic_DNA"/>
</dbReference>
<dbReference type="GO" id="GO:0005783">
    <property type="term" value="C:endoplasmic reticulum"/>
    <property type="evidence" value="ECO:0007669"/>
    <property type="project" value="TreeGrafter"/>
</dbReference>
<evidence type="ECO:0000259" key="9">
    <source>
        <dbReference type="Pfam" id="PF04577"/>
    </source>
</evidence>
<dbReference type="AlphaFoldDB" id="A0A5N5QNC2"/>
<accession>A0A5N5QNC2</accession>
<evidence type="ECO:0000256" key="7">
    <source>
        <dbReference type="ARBA" id="ARBA00023180"/>
    </source>
</evidence>
<comment type="subcellular location">
    <subcellularLocation>
        <location evidence="1">Membrane</location>
        <topology evidence="1">Single-pass membrane protein</topology>
    </subcellularLocation>
</comment>
<evidence type="ECO:0000313" key="11">
    <source>
        <dbReference type="Proteomes" id="UP000383932"/>
    </source>
</evidence>
<feature type="domain" description="Glycosyltransferase 61 catalytic" evidence="9">
    <location>
        <begin position="312"/>
        <end position="471"/>
    </location>
</feature>
<evidence type="ECO:0000256" key="5">
    <source>
        <dbReference type="ARBA" id="ARBA00022989"/>
    </source>
</evidence>
<organism evidence="10 11">
    <name type="scientific">Ceratobasidium theobromae</name>
    <dbReference type="NCBI Taxonomy" id="1582974"/>
    <lineage>
        <taxon>Eukaryota</taxon>
        <taxon>Fungi</taxon>
        <taxon>Dikarya</taxon>
        <taxon>Basidiomycota</taxon>
        <taxon>Agaricomycotina</taxon>
        <taxon>Agaricomycetes</taxon>
        <taxon>Cantharellales</taxon>
        <taxon>Ceratobasidiaceae</taxon>
        <taxon>Ceratobasidium</taxon>
    </lineage>
</organism>
<comment type="caution">
    <text evidence="10">The sequence shown here is derived from an EMBL/GenBank/DDBJ whole genome shotgun (WGS) entry which is preliminary data.</text>
</comment>
<dbReference type="OrthoDB" id="529273at2759"/>
<evidence type="ECO:0000256" key="8">
    <source>
        <dbReference type="SAM" id="MobiDB-lite"/>
    </source>
</evidence>
<reference evidence="10 11" key="1">
    <citation type="journal article" date="2019" name="Fungal Biol. Biotechnol.">
        <title>Draft genome sequence of fastidious pathogen Ceratobasidium theobromae, which causes vascular-streak dieback in Theobroma cacao.</title>
        <authorList>
            <person name="Ali S.S."/>
            <person name="Asman A."/>
            <person name="Shao J."/>
            <person name="Firmansyah A.P."/>
            <person name="Susilo A.W."/>
            <person name="Rosmana A."/>
            <person name="McMahon P."/>
            <person name="Junaid M."/>
            <person name="Guest D."/>
            <person name="Kheng T.Y."/>
            <person name="Meinhardt L.W."/>
            <person name="Bailey B.A."/>
        </authorList>
    </citation>
    <scope>NUCLEOTIDE SEQUENCE [LARGE SCALE GENOMIC DNA]</scope>
    <source>
        <strain evidence="10 11">CT2</strain>
    </source>
</reference>
<dbReference type="InterPro" id="IPR007657">
    <property type="entry name" value="Glycosyltransferase_61"/>
</dbReference>
<keyword evidence="7" id="KW-0325">Glycoprotein</keyword>
<dbReference type="PANTHER" id="PTHR20961:SF38">
    <property type="entry name" value="PROTEIN O-LINKED-MANNOSE BETA-1,4-N-ACETYLGLUCOSAMINYLTRANSFERASE 2"/>
    <property type="match status" value="1"/>
</dbReference>
<keyword evidence="11" id="KW-1185">Reference proteome</keyword>
<dbReference type="InterPro" id="IPR049625">
    <property type="entry name" value="Glyco_transf_61_cat"/>
</dbReference>
<dbReference type="GO" id="GO:0097363">
    <property type="term" value="F:protein O-acetylglucosaminyltransferase activity"/>
    <property type="evidence" value="ECO:0007669"/>
    <property type="project" value="TreeGrafter"/>
</dbReference>
<evidence type="ECO:0000256" key="2">
    <source>
        <dbReference type="ARBA" id="ARBA00022676"/>
    </source>
</evidence>
<feature type="region of interest" description="Disordered" evidence="8">
    <location>
        <begin position="86"/>
        <end position="113"/>
    </location>
</feature>
<gene>
    <name evidence="10" type="ORF">CTheo_3288</name>
</gene>
<evidence type="ECO:0000256" key="1">
    <source>
        <dbReference type="ARBA" id="ARBA00004167"/>
    </source>
</evidence>
<evidence type="ECO:0000256" key="3">
    <source>
        <dbReference type="ARBA" id="ARBA00022679"/>
    </source>
</evidence>
<sequence>MDRPKWFSNRTSYAPTRREIAIVCFLSAVFLITTQLNLAGSSWSAVKSGTSPPGNKIHISDGNSIVAGHNKEDGLYDYDFYEDTGLPDGPAKGENQPHREFSSHVKPHGSLSHSVGDNVVDNAEMTWENAQVPETSILAHAPGWTIFDRLYMLNGTVYVVVADPASTPDRRMMTSAGYGIWNPPEEVAKREPTDKHMRIITPKQAAEIFGDELSAPGSGTATHLQGVTFLVNDPPQFIQHYYHFSAELLFGLWRTYSSLDPLIPASGKSKLPAPRRMLFTHTPGSKWRDYAKLNQFVLHAAFPSCAVAFEEDWIDRSETGKVHVFDRVVFADRAAAMRGENFRASGRTASEVFVLPGSANWWSPVRRNVLNFIGAPEDEVMGATPDGLPSKPVITYVSRQGWGRRMLKEQDHMELVKALRELESKYGYEVNIVKLDKMSRDEQIRLVGRTTILMGVHGNGLTSLLWMLPTSRSTVIEFFYPGGFAFDYEYTTRALGMTHYGFWGSESFTSPNTPPVNYPEGFQGNEIPIDGQAVAKLVHHRLSMNEELDD</sequence>
<dbReference type="Proteomes" id="UP000383932">
    <property type="component" value="Unassembled WGS sequence"/>
</dbReference>
<keyword evidence="2" id="KW-0328">Glycosyltransferase</keyword>